<organism evidence="1">
    <name type="scientific">Brassica oleracea</name>
    <name type="common">Wild cabbage</name>
    <dbReference type="NCBI Taxonomy" id="3712"/>
    <lineage>
        <taxon>Eukaryota</taxon>
        <taxon>Viridiplantae</taxon>
        <taxon>Streptophyta</taxon>
        <taxon>Embryophyta</taxon>
        <taxon>Tracheophyta</taxon>
        <taxon>Spermatophyta</taxon>
        <taxon>Magnoliopsida</taxon>
        <taxon>eudicotyledons</taxon>
        <taxon>Gunneridae</taxon>
        <taxon>Pentapetalae</taxon>
        <taxon>rosids</taxon>
        <taxon>malvids</taxon>
        <taxon>Brassicales</taxon>
        <taxon>Brassicaceae</taxon>
        <taxon>Brassiceae</taxon>
        <taxon>Brassica</taxon>
    </lineage>
</organism>
<sequence>MFFECAYTWEIWTAFSRRCAFSPKRNWEETLLDLQTFRGTKHSRTLLLLAWQGTIYFIWSERNNRLHRNTFRSSQSIVSEIDRTIRRKLASVRPANPALSSALLQLWFSNH</sequence>
<dbReference type="AlphaFoldDB" id="A0A3P6F5B3"/>
<protein>
    <recommendedName>
        <fullName evidence="2">Reverse transcriptase zinc-binding domain-containing protein</fullName>
    </recommendedName>
</protein>
<proteinExistence type="predicted"/>
<evidence type="ECO:0000313" key="1">
    <source>
        <dbReference type="EMBL" id="VDD52853.1"/>
    </source>
</evidence>
<gene>
    <name evidence="1" type="ORF">BOLC1T05242H</name>
</gene>
<name>A0A3P6F5B3_BRAOL</name>
<accession>A0A3P6F5B3</accession>
<dbReference type="EMBL" id="LR031878">
    <property type="protein sequence ID" value="VDD52853.1"/>
    <property type="molecule type" value="Genomic_DNA"/>
</dbReference>
<evidence type="ECO:0008006" key="2">
    <source>
        <dbReference type="Google" id="ProtNLM"/>
    </source>
</evidence>
<reference evidence="1" key="1">
    <citation type="submission" date="2018-11" db="EMBL/GenBank/DDBJ databases">
        <authorList>
            <consortium name="Genoscope - CEA"/>
            <person name="William W."/>
        </authorList>
    </citation>
    <scope>NUCLEOTIDE SEQUENCE</scope>
</reference>